<evidence type="ECO:0000313" key="3">
    <source>
        <dbReference type="Proteomes" id="UP000291343"/>
    </source>
</evidence>
<dbReference type="EMBL" id="QKKF02022243">
    <property type="protein sequence ID" value="RZF38497.1"/>
    <property type="molecule type" value="Genomic_DNA"/>
</dbReference>
<dbReference type="InterPro" id="IPR018849">
    <property type="entry name" value="Urb2/Npa2_C"/>
</dbReference>
<gene>
    <name evidence="2" type="ORF">LSTR_LSTR006092</name>
</gene>
<reference evidence="2 3" key="1">
    <citation type="journal article" date="2017" name="Gigascience">
        <title>Genome sequence of the small brown planthopper, Laodelphax striatellus.</title>
        <authorList>
            <person name="Zhu J."/>
            <person name="Jiang F."/>
            <person name="Wang X."/>
            <person name="Yang P."/>
            <person name="Bao Y."/>
            <person name="Zhao W."/>
            <person name="Wang W."/>
            <person name="Lu H."/>
            <person name="Wang Q."/>
            <person name="Cui N."/>
            <person name="Li J."/>
            <person name="Chen X."/>
            <person name="Luo L."/>
            <person name="Yu J."/>
            <person name="Kang L."/>
            <person name="Cui F."/>
        </authorList>
    </citation>
    <scope>NUCLEOTIDE SEQUENCE [LARGE SCALE GENOMIC DNA]</scope>
    <source>
        <strain evidence="2">Lst14</strain>
    </source>
</reference>
<dbReference type="InterPro" id="IPR052609">
    <property type="entry name" value="Ribosome_Biogenesis_Reg"/>
</dbReference>
<proteinExistence type="predicted"/>
<dbReference type="PANTHER" id="PTHR15682">
    <property type="entry name" value="UNHEALTHY RIBOSOME BIOGENESIS PROTEIN 2 HOMOLOG"/>
    <property type="match status" value="1"/>
</dbReference>
<evidence type="ECO:0000259" key="1">
    <source>
        <dbReference type="Pfam" id="PF10441"/>
    </source>
</evidence>
<keyword evidence="3" id="KW-1185">Reference proteome</keyword>
<dbReference type="Proteomes" id="UP000291343">
    <property type="component" value="Unassembled WGS sequence"/>
</dbReference>
<dbReference type="STRING" id="195883.A0A482WY19"/>
<feature type="domain" description="Nucleolar 27S pre-rRNA processing Urb2/Npa2 C-terminal" evidence="1">
    <location>
        <begin position="1158"/>
        <end position="1324"/>
    </location>
</feature>
<dbReference type="GO" id="GO:0005730">
    <property type="term" value="C:nucleolus"/>
    <property type="evidence" value="ECO:0007669"/>
    <property type="project" value="TreeGrafter"/>
</dbReference>
<comment type="caution">
    <text evidence="2">The sequence shown here is derived from an EMBL/GenBank/DDBJ whole genome shotgun (WGS) entry which is preliminary data.</text>
</comment>
<evidence type="ECO:0000313" key="2">
    <source>
        <dbReference type="EMBL" id="RZF38497.1"/>
    </source>
</evidence>
<accession>A0A482WY19</accession>
<dbReference type="PANTHER" id="PTHR15682:SF2">
    <property type="entry name" value="UNHEALTHY RIBOSOME BIOGENESIS PROTEIN 2 HOMOLOG"/>
    <property type="match status" value="1"/>
</dbReference>
<protein>
    <recommendedName>
        <fullName evidence="1">Nucleolar 27S pre-rRNA processing Urb2/Npa2 C-terminal domain-containing protein</fullName>
    </recommendedName>
</protein>
<dbReference type="Pfam" id="PF10441">
    <property type="entry name" value="Urb2"/>
    <property type="match status" value="1"/>
</dbReference>
<sequence>MFTNCLLATQFLEKLNDIADLKKQLSLALKAFNSPELPITKKEELILGWLVECIESTINEKSIVNEANKDELSQRLIKLYETLLDCLSSSQLKTHQIDIKRSLCEDIIKVLINYGYECEVHQLQKISHKCTLLILELPIFLRIFKQDIEQFLTLMTSFFRHSKNLLDSDGGTDGITLALKTVSTTFRNTLLKNEFQCQFLKETIVEIIAIAAELKNDAFDCEVSRCLQQILFTAHLDYLAAIRDSSNHENAAAIVTRILKFPKNNDPEVVAYFYSRFLGLFANHKNNKDHTFDMFLILATVIGFKPSDGPKNSVLKVCKGFKRNSTMLKMLAVLKELNISLDREVDKALVSKWLLDSLKSYSSTDEVSEKIDELKLIKELFLFLEPLVIEQMFPHFVSHVMLNNKASEELRAIHCQSLIEIFNVFEKLSRLNKFISKILDVIIHEKLKKGLQIPLCDIFPKEFCRAFDKAVTTQPIGASVSCLAALRWHFENVLLPKMEKDPIDGDQEIFIDVIFHLTSHLLSNMCIVDDSVSTIVQGKFNEFFNQLAVYLQRFGKALLTQELNIRATKAFFNLSYTWGALNLLMVTYRFEGKDLIMEQSNSSAQNLSYVLRFLSDTEWESFTARVMETEDDEIKSSLFKIMIQKIGALRAKGSYEAAIDTVRFLLANAGPTWLCENANDLLFFLDKNELLQLSNTLLKSKNQDRLVALLKKDEFQENRNMVAAMSLAILWKIAGKLQKFGPSTLKNVLLKLDLEMIVGDETDHKVNEKMTDVLDNLAKILSKGLAKSPDELCTLTSHIEKMIKFLSILPLSYLKNSTQSGILFSLFAIVHCLEYNAVLFDLIANILDSDDTVKFPESMDWHILIHCVHSRAENYPYRNALIELLIKAASSSSANIKKIVSSVTSSASEESIIISTIISQTLPKIMRNKRNSDGVSKDSLQQCENDLRQCLSNVSSLKPELRWLQSFAAAIHYHLKPNCVVDANEVKKLSKLIPSYLDLILNKISVTEASNDLEKEGSFLELILSNRKHFEFDLPNDLGPLWIQLAGRLPVQKLQSILQLVNMDQFSGILTSLKTITTPSTDGLEMTDKVFLLWKILVIAQLSSKKEALRKSAVNHLSEVLLQLTFVWKKAGSVMNVHELLIAFAAAVQVEMTCDHVGMCLEVVNATPIDAKPEVLGRAVDLLSYLLRYRAALMLDHIPQLFQQMSHLIAIVCRASHLSNMKYPAKELAAVAFSIEKLANVMVTDHKRHFSRIAHHFVANVLRNFEEWTVEYTVKVHLLNVIFSFLSLCDQYTISFLMRSLPTTPQHMFKDIRDQYKKYHAFTGRV</sequence>
<organism evidence="2 3">
    <name type="scientific">Laodelphax striatellus</name>
    <name type="common">Small brown planthopper</name>
    <name type="synonym">Delphax striatella</name>
    <dbReference type="NCBI Taxonomy" id="195883"/>
    <lineage>
        <taxon>Eukaryota</taxon>
        <taxon>Metazoa</taxon>
        <taxon>Ecdysozoa</taxon>
        <taxon>Arthropoda</taxon>
        <taxon>Hexapoda</taxon>
        <taxon>Insecta</taxon>
        <taxon>Pterygota</taxon>
        <taxon>Neoptera</taxon>
        <taxon>Paraneoptera</taxon>
        <taxon>Hemiptera</taxon>
        <taxon>Auchenorrhyncha</taxon>
        <taxon>Fulgoroidea</taxon>
        <taxon>Delphacidae</taxon>
        <taxon>Criomorphinae</taxon>
        <taxon>Laodelphax</taxon>
    </lineage>
</organism>
<dbReference type="GO" id="GO:0042254">
    <property type="term" value="P:ribosome biogenesis"/>
    <property type="evidence" value="ECO:0007669"/>
    <property type="project" value="TreeGrafter"/>
</dbReference>
<dbReference type="InParanoid" id="A0A482WY19"/>
<dbReference type="OrthoDB" id="160374at2759"/>
<name>A0A482WY19_LAOST</name>